<gene>
    <name evidence="2" type="ORF">B0J12DRAFT_773752</name>
</gene>
<name>A0ABQ8FSJ2_9PEZI</name>
<sequence length="481" mass="53405">MAEPDRITLALDTLLSAPREELRPYSAQVTCVIGRLARIFSTVEDGGTATLAPFMAPLNSSTSFADFNNIGCQQRSFLPVPAGEVGHRPTVTPSGSHSPLNVGCLALVEDNGWADIAPGSINYCFPGNNELALFEQNTWSDLAPASSEYGFSASNSLALFEDNDWSDLADISPNLHVPSKEDGSALLERSTWSGLTLRSSSTKSDDAYKPSQTAAQVLLERQCIPLSKTACAAKTSDSSNEAQRSQPLSDDQSSSKYSPQQPNNTYKKNISTVEDTFLQHVRENKEAFEQYLNLQVHEAVQENSAWDNEDARLLDIAFQEGSKEARFEIGFRKILAYRSLAQEYLSNSLPTTSGRRKPSQRVFCANRQFRNLSTAVQALKFGTNLVGVEDQKFPSVSILFIVMFWGSKRVQSSLLRLTELIEKSEKGLWDLLVDKVNWFEECQRLYTSKLKACNPLIELGNLFRIRDIPGKKQYEASCPHD</sequence>
<evidence type="ECO:0000313" key="2">
    <source>
        <dbReference type="EMBL" id="KAH7021741.1"/>
    </source>
</evidence>
<keyword evidence="3" id="KW-1185">Reference proteome</keyword>
<organism evidence="2 3">
    <name type="scientific">Macrophomina phaseolina</name>
    <dbReference type="NCBI Taxonomy" id="35725"/>
    <lineage>
        <taxon>Eukaryota</taxon>
        <taxon>Fungi</taxon>
        <taxon>Dikarya</taxon>
        <taxon>Ascomycota</taxon>
        <taxon>Pezizomycotina</taxon>
        <taxon>Dothideomycetes</taxon>
        <taxon>Dothideomycetes incertae sedis</taxon>
        <taxon>Botryosphaeriales</taxon>
        <taxon>Botryosphaeriaceae</taxon>
        <taxon>Macrophomina</taxon>
    </lineage>
</organism>
<evidence type="ECO:0000256" key="1">
    <source>
        <dbReference type="SAM" id="MobiDB-lite"/>
    </source>
</evidence>
<feature type="region of interest" description="Disordered" evidence="1">
    <location>
        <begin position="234"/>
        <end position="268"/>
    </location>
</feature>
<dbReference type="EMBL" id="JAGTJR010000064">
    <property type="protein sequence ID" value="KAH7021741.1"/>
    <property type="molecule type" value="Genomic_DNA"/>
</dbReference>
<feature type="compositionally biased region" description="Polar residues" evidence="1">
    <location>
        <begin position="235"/>
        <end position="268"/>
    </location>
</feature>
<accession>A0ABQ8FSJ2</accession>
<evidence type="ECO:0000313" key="3">
    <source>
        <dbReference type="Proteomes" id="UP000774617"/>
    </source>
</evidence>
<dbReference type="Proteomes" id="UP000774617">
    <property type="component" value="Unassembled WGS sequence"/>
</dbReference>
<reference evidence="2 3" key="1">
    <citation type="journal article" date="2021" name="Nat. Commun.">
        <title>Genetic determinants of endophytism in the Arabidopsis root mycobiome.</title>
        <authorList>
            <person name="Mesny F."/>
            <person name="Miyauchi S."/>
            <person name="Thiergart T."/>
            <person name="Pickel B."/>
            <person name="Atanasova L."/>
            <person name="Karlsson M."/>
            <person name="Huettel B."/>
            <person name="Barry K.W."/>
            <person name="Haridas S."/>
            <person name="Chen C."/>
            <person name="Bauer D."/>
            <person name="Andreopoulos W."/>
            <person name="Pangilinan J."/>
            <person name="LaButti K."/>
            <person name="Riley R."/>
            <person name="Lipzen A."/>
            <person name="Clum A."/>
            <person name="Drula E."/>
            <person name="Henrissat B."/>
            <person name="Kohler A."/>
            <person name="Grigoriev I.V."/>
            <person name="Martin F.M."/>
            <person name="Hacquard S."/>
        </authorList>
    </citation>
    <scope>NUCLEOTIDE SEQUENCE [LARGE SCALE GENOMIC DNA]</scope>
    <source>
        <strain evidence="2 3">MPI-SDFR-AT-0080</strain>
    </source>
</reference>
<proteinExistence type="predicted"/>
<protein>
    <submittedName>
        <fullName evidence="2">Uncharacterized protein</fullName>
    </submittedName>
</protein>
<comment type="caution">
    <text evidence="2">The sequence shown here is derived from an EMBL/GenBank/DDBJ whole genome shotgun (WGS) entry which is preliminary data.</text>
</comment>